<organism evidence="5 6">
    <name type="scientific">Lojkania enalia</name>
    <dbReference type="NCBI Taxonomy" id="147567"/>
    <lineage>
        <taxon>Eukaryota</taxon>
        <taxon>Fungi</taxon>
        <taxon>Dikarya</taxon>
        <taxon>Ascomycota</taxon>
        <taxon>Pezizomycotina</taxon>
        <taxon>Dothideomycetes</taxon>
        <taxon>Pleosporomycetidae</taxon>
        <taxon>Pleosporales</taxon>
        <taxon>Pleosporales incertae sedis</taxon>
        <taxon>Lojkania</taxon>
    </lineage>
</organism>
<feature type="repeat" description="ANK" evidence="2">
    <location>
        <begin position="602"/>
        <end position="634"/>
    </location>
</feature>
<keyword evidence="6" id="KW-1185">Reference proteome</keyword>
<sequence>MGDTASEESYTGERVPTYNQTQSEQPQESLKGEESQPDHEIAPSPRQGWRYHNLDTNLLEFLCFLAEYKVDVVKKADLTTNEQSDAEEGTSLCVYRGRWGEKDVVLKYPKLPGFNSKATATLQDERQNLEMFKKILKDLKFEIQIMAHVQHPNIVKLLAVSFEDKITVVKGSTPHGILYEDEIFSPCLIVEPALLEYSTLDKLFYSTTDLTLDLRRSLISDISCGLTAIHQYGITHGDVKDTNILLFREDCNGTTRIVAKIADFGSSGLESSREGIRGQSPYWAAPEILERPSGWEGLRQTPSADIYSFGLLAITIGLKGEKPFLKEADSYTIKMRDEAIAHVKNRIAHYVAHHEDGYGAEYEAFFQALMVCVDNTLALAPSKRLKDLSSIPKLFDIQEEFQPAICMATAVPYHSYGTEAHPGIKSLAPIVSDTIYSKLPLSFRKRLVNQIHTFKEASTDSQTLLTHLALNIKDDDELHDAQIDEEFIKGLLILRLSQPSPPNADTSIEGNPEDVGGFGQVYVREIESKKTTEPDILRHIREGDLLRVKRLIYDNPKLQRACIGAQWNGLHYAAWFDRPEFIPLFATGPDAVNINDTGGTTHRYTPLHNAAWKANPACVKALLALGARVDPKSMEIGDFIFTPLSLCIYQSRTLDKQRAADVIRLLLDAGASPHWRTKGLGFCHLLSQEDASGILLDIVLQRHPDLINQRTPSQQTPLHTAAGSRNIQAVKILIARGADVNARNIVNDTPLHNAYMSIGPSTRTTSSCYNEYFVKKLLGSTDDSREIIKLLKKHGADKDALGLDNVPWDTPEFRMYDEYEDASMIKISPAVASSPQSLSDPWSIHEWSSSEFDRCAVFSPGDEKLDLHYDLLNLTPNYYELQVRLAVLEATMPHLSITFLIYCLTQEDAAEVLMAARISLAQLDINKAFTMKLRGFVIKHLTNAKIHIYQENTPGGSPNDSKKGKIMLDWIAVNKFNMLTQIGYSTLTTIEGLDISGVL</sequence>
<evidence type="ECO:0000256" key="2">
    <source>
        <dbReference type="PROSITE-ProRule" id="PRU00023"/>
    </source>
</evidence>
<dbReference type="Proteomes" id="UP000800093">
    <property type="component" value="Unassembled WGS sequence"/>
</dbReference>
<dbReference type="InterPro" id="IPR008271">
    <property type="entry name" value="Ser/Thr_kinase_AS"/>
</dbReference>
<gene>
    <name evidence="5" type="ORF">CC78DRAFT_581015</name>
</gene>
<keyword evidence="2" id="KW-0040">ANK repeat</keyword>
<dbReference type="InterPro" id="IPR011009">
    <property type="entry name" value="Kinase-like_dom_sf"/>
</dbReference>
<dbReference type="Pfam" id="PF00069">
    <property type="entry name" value="Pkinase"/>
    <property type="match status" value="1"/>
</dbReference>
<evidence type="ECO:0000256" key="3">
    <source>
        <dbReference type="SAM" id="MobiDB-lite"/>
    </source>
</evidence>
<dbReference type="SMART" id="SM00248">
    <property type="entry name" value="ANK"/>
    <property type="match status" value="5"/>
</dbReference>
<dbReference type="Gene3D" id="1.25.40.20">
    <property type="entry name" value="Ankyrin repeat-containing domain"/>
    <property type="match status" value="2"/>
</dbReference>
<dbReference type="PROSITE" id="PS50088">
    <property type="entry name" value="ANK_REPEAT"/>
    <property type="match status" value="2"/>
</dbReference>
<dbReference type="Pfam" id="PF00023">
    <property type="entry name" value="Ank"/>
    <property type="match status" value="2"/>
</dbReference>
<protein>
    <submittedName>
        <fullName evidence="5">Ankyrin</fullName>
    </submittedName>
</protein>
<dbReference type="InterPro" id="IPR051681">
    <property type="entry name" value="Ser/Thr_Kinases-Pseudokinases"/>
</dbReference>
<dbReference type="SMART" id="SM00220">
    <property type="entry name" value="S_TKc"/>
    <property type="match status" value="1"/>
</dbReference>
<dbReference type="EMBL" id="ML986621">
    <property type="protein sequence ID" value="KAF2263896.1"/>
    <property type="molecule type" value="Genomic_DNA"/>
</dbReference>
<dbReference type="SUPFAM" id="SSF48403">
    <property type="entry name" value="Ankyrin repeat"/>
    <property type="match status" value="1"/>
</dbReference>
<comment type="caution">
    <text evidence="5">The sequence shown here is derived from an EMBL/GenBank/DDBJ whole genome shotgun (WGS) entry which is preliminary data.</text>
</comment>
<feature type="domain" description="Protein kinase" evidence="4">
    <location>
        <begin position="80"/>
        <end position="405"/>
    </location>
</feature>
<proteinExistence type="inferred from homology"/>
<dbReference type="InterPro" id="IPR036770">
    <property type="entry name" value="Ankyrin_rpt-contain_sf"/>
</dbReference>
<dbReference type="PROSITE" id="PS50297">
    <property type="entry name" value="ANK_REP_REGION"/>
    <property type="match status" value="2"/>
</dbReference>
<feature type="repeat" description="ANK" evidence="2">
    <location>
        <begin position="713"/>
        <end position="745"/>
    </location>
</feature>
<dbReference type="PROSITE" id="PS50011">
    <property type="entry name" value="PROTEIN_KINASE_DOM"/>
    <property type="match status" value="1"/>
</dbReference>
<dbReference type="OrthoDB" id="3918771at2759"/>
<comment type="similarity">
    <text evidence="1">Belongs to the protein kinase superfamily. TKL Ser/Thr protein kinase family.</text>
</comment>
<reference evidence="6" key="1">
    <citation type="journal article" date="2020" name="Stud. Mycol.">
        <title>101 Dothideomycetes genomes: A test case for predicting lifestyles and emergence of pathogens.</title>
        <authorList>
            <person name="Haridas S."/>
            <person name="Albert R."/>
            <person name="Binder M."/>
            <person name="Bloem J."/>
            <person name="LaButti K."/>
            <person name="Salamov A."/>
            <person name="Andreopoulos B."/>
            <person name="Baker S."/>
            <person name="Barry K."/>
            <person name="Bills G."/>
            <person name="Bluhm B."/>
            <person name="Cannon C."/>
            <person name="Castanera R."/>
            <person name="Culley D."/>
            <person name="Daum C."/>
            <person name="Ezra D."/>
            <person name="Gonzalez J."/>
            <person name="Henrissat B."/>
            <person name="Kuo A."/>
            <person name="Liang C."/>
            <person name="Lipzen A."/>
            <person name="Lutzoni F."/>
            <person name="Magnuson J."/>
            <person name="Mondo S."/>
            <person name="Nolan M."/>
            <person name="Ohm R."/>
            <person name="Pangilinan J."/>
            <person name="Park H.-J."/>
            <person name="Ramirez L."/>
            <person name="Alfaro M."/>
            <person name="Sun H."/>
            <person name="Tritt A."/>
            <person name="Yoshinaga Y."/>
            <person name="Zwiers L.-H."/>
            <person name="Turgeon B."/>
            <person name="Goodwin S."/>
            <person name="Spatafora J."/>
            <person name="Crous P."/>
            <person name="Grigoriev I."/>
        </authorList>
    </citation>
    <scope>NUCLEOTIDE SEQUENCE [LARGE SCALE GENOMIC DNA]</scope>
    <source>
        <strain evidence="6">CBS 304.66</strain>
    </source>
</reference>
<dbReference type="GO" id="GO:0004674">
    <property type="term" value="F:protein serine/threonine kinase activity"/>
    <property type="evidence" value="ECO:0007669"/>
    <property type="project" value="TreeGrafter"/>
</dbReference>
<feature type="compositionally biased region" description="Basic and acidic residues" evidence="3">
    <location>
        <begin position="30"/>
        <end position="41"/>
    </location>
</feature>
<dbReference type="AlphaFoldDB" id="A0A9P4K879"/>
<evidence type="ECO:0000256" key="1">
    <source>
        <dbReference type="ARBA" id="ARBA00005843"/>
    </source>
</evidence>
<evidence type="ECO:0000313" key="5">
    <source>
        <dbReference type="EMBL" id="KAF2263896.1"/>
    </source>
</evidence>
<dbReference type="Gene3D" id="1.10.510.10">
    <property type="entry name" value="Transferase(Phosphotransferase) domain 1"/>
    <property type="match status" value="1"/>
</dbReference>
<dbReference type="InterPro" id="IPR002110">
    <property type="entry name" value="Ankyrin_rpt"/>
</dbReference>
<dbReference type="Gene3D" id="3.30.200.20">
    <property type="entry name" value="Phosphorylase Kinase, domain 1"/>
    <property type="match status" value="1"/>
</dbReference>
<dbReference type="PROSITE" id="PS00108">
    <property type="entry name" value="PROTEIN_KINASE_ST"/>
    <property type="match status" value="1"/>
</dbReference>
<evidence type="ECO:0000313" key="6">
    <source>
        <dbReference type="Proteomes" id="UP000800093"/>
    </source>
</evidence>
<dbReference type="PANTHER" id="PTHR44329">
    <property type="entry name" value="SERINE/THREONINE-PROTEIN KINASE TNNI3K-RELATED"/>
    <property type="match status" value="1"/>
</dbReference>
<evidence type="ECO:0000259" key="4">
    <source>
        <dbReference type="PROSITE" id="PS50011"/>
    </source>
</evidence>
<dbReference type="GO" id="GO:0005524">
    <property type="term" value="F:ATP binding"/>
    <property type="evidence" value="ECO:0007669"/>
    <property type="project" value="InterPro"/>
</dbReference>
<dbReference type="InterPro" id="IPR000719">
    <property type="entry name" value="Prot_kinase_dom"/>
</dbReference>
<name>A0A9P4K879_9PLEO</name>
<accession>A0A9P4K879</accession>
<dbReference type="SUPFAM" id="SSF56112">
    <property type="entry name" value="Protein kinase-like (PK-like)"/>
    <property type="match status" value="1"/>
</dbReference>
<feature type="compositionally biased region" description="Polar residues" evidence="3">
    <location>
        <begin position="17"/>
        <end position="28"/>
    </location>
</feature>
<feature type="region of interest" description="Disordered" evidence="3">
    <location>
        <begin position="1"/>
        <end position="47"/>
    </location>
</feature>